<accession>A0A2I0SSP9</accession>
<dbReference type="EMBL" id="PJOS01000015">
    <property type="protein sequence ID" value="PKT72956.1"/>
    <property type="molecule type" value="Genomic_DNA"/>
</dbReference>
<sequence>MSRRKDKANPTPQSPGLRIYAPSADERAPGYPTSPSHLETSNNVPQTLGDTPRASYACHCGKTAEASGVRGVQEVVKGWNDHGRACPDKTDRPWERNGMPLPPRQNGGR</sequence>
<organism evidence="2 3">
    <name type="scientific">Streptomyces populi</name>
    <dbReference type="NCBI Taxonomy" id="2058924"/>
    <lineage>
        <taxon>Bacteria</taxon>
        <taxon>Bacillati</taxon>
        <taxon>Actinomycetota</taxon>
        <taxon>Actinomycetes</taxon>
        <taxon>Kitasatosporales</taxon>
        <taxon>Streptomycetaceae</taxon>
        <taxon>Streptomyces</taxon>
    </lineage>
</organism>
<keyword evidence="3" id="KW-1185">Reference proteome</keyword>
<reference evidence="2 3" key="1">
    <citation type="submission" date="2017-12" db="EMBL/GenBank/DDBJ databases">
        <title>Streptomyces populusis sp. nov., a novel endophytic actinobacterium isolated from stems of Populus adenopoda Maxim.</title>
        <authorList>
            <person name="Wang Z."/>
        </authorList>
    </citation>
    <scope>NUCLEOTIDE SEQUENCE [LARGE SCALE GENOMIC DNA]</scope>
    <source>
        <strain evidence="2 3">A249</strain>
    </source>
</reference>
<dbReference type="OrthoDB" id="4307204at2"/>
<gene>
    <name evidence="2" type="ORF">CW362_10550</name>
</gene>
<feature type="region of interest" description="Disordered" evidence="1">
    <location>
        <begin position="80"/>
        <end position="109"/>
    </location>
</feature>
<dbReference type="Proteomes" id="UP000236178">
    <property type="component" value="Unassembled WGS sequence"/>
</dbReference>
<evidence type="ECO:0000256" key="1">
    <source>
        <dbReference type="SAM" id="MobiDB-lite"/>
    </source>
</evidence>
<evidence type="ECO:0000313" key="3">
    <source>
        <dbReference type="Proteomes" id="UP000236178"/>
    </source>
</evidence>
<protein>
    <submittedName>
        <fullName evidence="2">Uncharacterized protein</fullName>
    </submittedName>
</protein>
<name>A0A2I0SSP9_9ACTN</name>
<feature type="compositionally biased region" description="Polar residues" evidence="1">
    <location>
        <begin position="33"/>
        <end position="49"/>
    </location>
</feature>
<feature type="region of interest" description="Disordered" evidence="1">
    <location>
        <begin position="1"/>
        <end position="50"/>
    </location>
</feature>
<dbReference type="RefSeq" id="WP_103549140.1">
    <property type="nucleotide sequence ID" value="NZ_JBHJSK010000012.1"/>
</dbReference>
<proteinExistence type="predicted"/>
<feature type="compositionally biased region" description="Basic and acidic residues" evidence="1">
    <location>
        <begin position="80"/>
        <end position="95"/>
    </location>
</feature>
<comment type="caution">
    <text evidence="2">The sequence shown here is derived from an EMBL/GenBank/DDBJ whole genome shotgun (WGS) entry which is preliminary data.</text>
</comment>
<evidence type="ECO:0000313" key="2">
    <source>
        <dbReference type="EMBL" id="PKT72956.1"/>
    </source>
</evidence>
<dbReference type="AlphaFoldDB" id="A0A2I0SSP9"/>